<evidence type="ECO:0000259" key="2">
    <source>
        <dbReference type="Pfam" id="PF06580"/>
    </source>
</evidence>
<dbReference type="InterPro" id="IPR010559">
    <property type="entry name" value="Sig_transdc_His_kin_internal"/>
</dbReference>
<proteinExistence type="predicted"/>
<dbReference type="Proteomes" id="UP001597459">
    <property type="component" value="Unassembled WGS sequence"/>
</dbReference>
<sequence length="437" mass="51540">MIIKFISEKYSTLLNIGISSTSSALEKKRSKVLNLCTFISLFTVLFFFCFDYFTQNLSSFRTYLLITEFIVFSSILYLHKKKFFFLSRLLFLLMVTIIIFIHANYSFRGFYAEYQYIIIPLLSLFFFDKKYIHYFILALSIVLYYFPNTWYQNYPDPYFGYLNVAFIFIGVFFIVDFFKRLNQKNEASLFRSNQSLVIQNKTIASQKLLLEKAYNDLEISKKNELAFLQLKSLRSQMNPHFIFNSLNSIQDLVLQQDTEASYDYIVLFAQLVRNTLHYSNESFISIEKEIEFLEVYLELEKLRFGELLSYDITFTQESQEVEIPSLLIQPFVENALIHGLFHKKGNKKLHVHFELTTQLKCFITDNGVGRTKAKKIQKRQGAKTYTSFALEAIKKRLHLLQDQYGDTIGYTIIDLYDDKQQAIGTKVEVILPFNRIF</sequence>
<gene>
    <name evidence="3" type="ORF">ACFSTE_17100</name>
</gene>
<dbReference type="PANTHER" id="PTHR34220:SF7">
    <property type="entry name" value="SENSOR HISTIDINE KINASE YPDA"/>
    <property type="match status" value="1"/>
</dbReference>
<feature type="domain" description="Signal transduction histidine kinase internal region" evidence="2">
    <location>
        <begin position="229"/>
        <end position="306"/>
    </location>
</feature>
<accession>A0ABW5NBW6</accession>
<keyword evidence="3" id="KW-0808">Transferase</keyword>
<name>A0ABW5NBW6_9FLAO</name>
<evidence type="ECO:0000256" key="1">
    <source>
        <dbReference type="SAM" id="Phobius"/>
    </source>
</evidence>
<dbReference type="PANTHER" id="PTHR34220">
    <property type="entry name" value="SENSOR HISTIDINE KINASE YPDA"/>
    <property type="match status" value="1"/>
</dbReference>
<dbReference type="Pfam" id="PF06580">
    <property type="entry name" value="His_kinase"/>
    <property type="match status" value="1"/>
</dbReference>
<dbReference type="EC" id="2.7.13.3" evidence="3"/>
<keyword evidence="4" id="KW-1185">Reference proteome</keyword>
<keyword evidence="1" id="KW-0812">Transmembrane</keyword>
<dbReference type="InterPro" id="IPR050640">
    <property type="entry name" value="Bact_2-comp_sensor_kinase"/>
</dbReference>
<dbReference type="Gene3D" id="3.30.565.10">
    <property type="entry name" value="Histidine kinase-like ATPase, C-terminal domain"/>
    <property type="match status" value="1"/>
</dbReference>
<feature type="transmembrane region" description="Helical" evidence="1">
    <location>
        <begin position="158"/>
        <end position="178"/>
    </location>
</feature>
<feature type="transmembrane region" description="Helical" evidence="1">
    <location>
        <begin position="60"/>
        <end position="78"/>
    </location>
</feature>
<keyword evidence="3" id="KW-0418">Kinase</keyword>
<comment type="caution">
    <text evidence="3">The sequence shown here is derived from an EMBL/GenBank/DDBJ whole genome shotgun (WGS) entry which is preliminary data.</text>
</comment>
<protein>
    <submittedName>
        <fullName evidence="3">Sensor histidine kinase</fullName>
        <ecNumber evidence="3">2.7.13.3</ecNumber>
    </submittedName>
</protein>
<feature type="transmembrane region" description="Helical" evidence="1">
    <location>
        <begin position="134"/>
        <end position="152"/>
    </location>
</feature>
<feature type="transmembrane region" description="Helical" evidence="1">
    <location>
        <begin position="32"/>
        <end position="54"/>
    </location>
</feature>
<evidence type="ECO:0000313" key="3">
    <source>
        <dbReference type="EMBL" id="MFD2592557.1"/>
    </source>
</evidence>
<feature type="transmembrane region" description="Helical" evidence="1">
    <location>
        <begin position="85"/>
        <end position="103"/>
    </location>
</feature>
<evidence type="ECO:0000313" key="4">
    <source>
        <dbReference type="Proteomes" id="UP001597459"/>
    </source>
</evidence>
<keyword evidence="1" id="KW-1133">Transmembrane helix</keyword>
<organism evidence="3 4">
    <name type="scientific">Aquimarina hainanensis</name>
    <dbReference type="NCBI Taxonomy" id="1578017"/>
    <lineage>
        <taxon>Bacteria</taxon>
        <taxon>Pseudomonadati</taxon>
        <taxon>Bacteroidota</taxon>
        <taxon>Flavobacteriia</taxon>
        <taxon>Flavobacteriales</taxon>
        <taxon>Flavobacteriaceae</taxon>
        <taxon>Aquimarina</taxon>
    </lineage>
</organism>
<dbReference type="EMBL" id="JBHULX010000039">
    <property type="protein sequence ID" value="MFD2592557.1"/>
    <property type="molecule type" value="Genomic_DNA"/>
</dbReference>
<reference evidence="4" key="1">
    <citation type="journal article" date="2019" name="Int. J. Syst. Evol. Microbiol.">
        <title>The Global Catalogue of Microorganisms (GCM) 10K type strain sequencing project: providing services to taxonomists for standard genome sequencing and annotation.</title>
        <authorList>
            <consortium name="The Broad Institute Genomics Platform"/>
            <consortium name="The Broad Institute Genome Sequencing Center for Infectious Disease"/>
            <person name="Wu L."/>
            <person name="Ma J."/>
        </authorList>
    </citation>
    <scope>NUCLEOTIDE SEQUENCE [LARGE SCALE GENOMIC DNA]</scope>
    <source>
        <strain evidence="4">KCTC 42423</strain>
    </source>
</reference>
<dbReference type="InterPro" id="IPR036890">
    <property type="entry name" value="HATPase_C_sf"/>
</dbReference>
<dbReference type="RefSeq" id="WP_378254597.1">
    <property type="nucleotide sequence ID" value="NZ_JBHSJV010000001.1"/>
</dbReference>
<keyword evidence="1" id="KW-0472">Membrane</keyword>
<dbReference type="GO" id="GO:0004673">
    <property type="term" value="F:protein histidine kinase activity"/>
    <property type="evidence" value="ECO:0007669"/>
    <property type="project" value="UniProtKB-EC"/>
</dbReference>